<dbReference type="GO" id="GO:0006298">
    <property type="term" value="P:mismatch repair"/>
    <property type="evidence" value="ECO:0007669"/>
    <property type="project" value="InterPro"/>
</dbReference>
<dbReference type="OrthoDB" id="429932at2759"/>
<dbReference type="InterPro" id="IPR042120">
    <property type="entry name" value="MutL_C_dimsub"/>
</dbReference>
<name>A0A9P0EAV3_NEZVI</name>
<dbReference type="GO" id="GO:0016887">
    <property type="term" value="F:ATP hydrolysis activity"/>
    <property type="evidence" value="ECO:0007669"/>
    <property type="project" value="InterPro"/>
</dbReference>
<evidence type="ECO:0000313" key="1">
    <source>
        <dbReference type="EMBL" id="CAH1393273.1"/>
    </source>
</evidence>
<dbReference type="Gene3D" id="3.30.230.10">
    <property type="match status" value="1"/>
</dbReference>
<reference evidence="1" key="1">
    <citation type="submission" date="2022-01" db="EMBL/GenBank/DDBJ databases">
        <authorList>
            <person name="King R."/>
        </authorList>
    </citation>
    <scope>NUCLEOTIDE SEQUENCE</scope>
</reference>
<organism evidence="1 2">
    <name type="scientific">Nezara viridula</name>
    <name type="common">Southern green stink bug</name>
    <name type="synonym">Cimex viridulus</name>
    <dbReference type="NCBI Taxonomy" id="85310"/>
    <lineage>
        <taxon>Eukaryota</taxon>
        <taxon>Metazoa</taxon>
        <taxon>Ecdysozoa</taxon>
        <taxon>Arthropoda</taxon>
        <taxon>Hexapoda</taxon>
        <taxon>Insecta</taxon>
        <taxon>Pterygota</taxon>
        <taxon>Neoptera</taxon>
        <taxon>Paraneoptera</taxon>
        <taxon>Hemiptera</taxon>
        <taxon>Heteroptera</taxon>
        <taxon>Panheteroptera</taxon>
        <taxon>Pentatomomorpha</taxon>
        <taxon>Pentatomoidea</taxon>
        <taxon>Pentatomidae</taxon>
        <taxon>Pentatominae</taxon>
        <taxon>Nezara</taxon>
    </lineage>
</organism>
<dbReference type="PANTHER" id="PTHR10073">
    <property type="entry name" value="DNA MISMATCH REPAIR PROTEIN MLH, PMS, MUTL"/>
    <property type="match status" value="1"/>
</dbReference>
<protein>
    <submittedName>
        <fullName evidence="1">Uncharacterized protein</fullName>
    </submittedName>
</protein>
<dbReference type="EMBL" id="OV725078">
    <property type="protein sequence ID" value="CAH1393273.1"/>
    <property type="molecule type" value="Genomic_DNA"/>
</dbReference>
<proteinExistence type="predicted"/>
<dbReference type="PANTHER" id="PTHR10073:SF47">
    <property type="entry name" value="DNA MISMATCH REPAIR PROTEIN MLH3"/>
    <property type="match status" value="1"/>
</dbReference>
<keyword evidence="2" id="KW-1185">Reference proteome</keyword>
<dbReference type="Proteomes" id="UP001152798">
    <property type="component" value="Chromosome 2"/>
</dbReference>
<dbReference type="GO" id="GO:0140664">
    <property type="term" value="F:ATP-dependent DNA damage sensor activity"/>
    <property type="evidence" value="ECO:0007669"/>
    <property type="project" value="InterPro"/>
</dbReference>
<accession>A0A9P0EAV3</accession>
<gene>
    <name evidence="1" type="ORF">NEZAVI_LOCUS3973</name>
</gene>
<dbReference type="InterPro" id="IPR038973">
    <property type="entry name" value="MutL/Mlh/Pms-like"/>
</dbReference>
<dbReference type="AlphaFoldDB" id="A0A9P0EAV3"/>
<dbReference type="Gene3D" id="3.30.1540.20">
    <property type="entry name" value="MutL, C-terminal domain, dimerisation subdomain"/>
    <property type="match status" value="1"/>
</dbReference>
<dbReference type="InterPro" id="IPR014721">
    <property type="entry name" value="Ribsml_uS5_D2-typ_fold_subgr"/>
</dbReference>
<evidence type="ECO:0000313" key="2">
    <source>
        <dbReference type="Proteomes" id="UP001152798"/>
    </source>
</evidence>
<sequence>MIQYFSQRFVRDRSQNVYWIWGSSRYKINVEDLNFVDRERSRREDPRPPPIVVRFVRQTVRDEIIRLRKLKRDFSTGGSSRYKINVEDLNFVDRERSRREDPRPPPIVVRFVRQTVRDEIIQYLLSLEIRGITANPGETTEGLVCSIGLALGIKLNIEDLNFVDRKRSRREDSRPLPIVVRFVRQTSSARSRLQYALDILSPDSHSTATIFLSLLILEHLSRSGVGGDPLPPYPNVASGCDTTQVTAIKLNIDFQKGVFNITYYGLALTRSQMDLINSCDPSDVKRYLNVVGDPFVLSISRAARHSKKMEIVSTKNKRRNGYEVVFQYGFKTFSGKKPARIRVSTLLKIYGLRDIPTRSGDTEELLIQIDVKEKKHRLRISWPGKFTGLGSSFSAVIQSDAIIIPVHAELLQVRLKGFIALDTSSTSSYQYIFINRKFVQFQFPYSLMNRILSTIFGITTMETLEYLDRQFFKYVLCIECPATYCKIHYGPFIPEIRLKNLTPVVACFNVLYKNIEMMYNLKKMCRYNRQRLGQKFKMTIKDRLEAYRYKLMLILDYSWEQDFEFLIEPIQSLKDNQCFNIDDTSKYLHRLLLTVRTQFGAFRLTIFDEYFETTEEALLQYISNTPTLEVTTALLRTNCVSVHDSTILEVENGLSEMHLEESRNTDSGGGFSTKATIPTLYSDIRTIPKDSFRHMKVVGQLDTKFIICELKEEQGRNETGFIIFDQHGIDERIRLEDFSNNCHYVKKGEDGAYRYKGMGFHQQRRHALAPTRTAVLHC</sequence>
<dbReference type="GO" id="GO:0032300">
    <property type="term" value="C:mismatch repair complex"/>
    <property type="evidence" value="ECO:0007669"/>
    <property type="project" value="InterPro"/>
</dbReference>